<evidence type="ECO:0000313" key="3">
    <source>
        <dbReference type="Proteomes" id="UP001175271"/>
    </source>
</evidence>
<reference evidence="2" key="1">
    <citation type="submission" date="2023-06" db="EMBL/GenBank/DDBJ databases">
        <title>Genomic analysis of the entomopathogenic nematode Steinernema hermaphroditum.</title>
        <authorList>
            <person name="Schwarz E.M."/>
            <person name="Heppert J.K."/>
            <person name="Baniya A."/>
            <person name="Schwartz H.T."/>
            <person name="Tan C.-H."/>
            <person name="Antoshechkin I."/>
            <person name="Sternberg P.W."/>
            <person name="Goodrich-Blair H."/>
            <person name="Dillman A.R."/>
        </authorList>
    </citation>
    <scope>NUCLEOTIDE SEQUENCE</scope>
    <source>
        <strain evidence="2">PS9179</strain>
        <tissue evidence="2">Whole animal</tissue>
    </source>
</reference>
<dbReference type="EMBL" id="JAUCMV010000004">
    <property type="protein sequence ID" value="KAK0403341.1"/>
    <property type="molecule type" value="Genomic_DNA"/>
</dbReference>
<evidence type="ECO:0000313" key="2">
    <source>
        <dbReference type="EMBL" id="KAK0403341.1"/>
    </source>
</evidence>
<name>A0AA39HCI8_9BILA</name>
<feature type="chain" id="PRO_5041253453" description="Galectin" evidence="1">
    <location>
        <begin position="19"/>
        <end position="291"/>
    </location>
</feature>
<accession>A0AA39HCI8</accession>
<gene>
    <name evidence="2" type="ORF">QR680_016869</name>
</gene>
<protein>
    <recommendedName>
        <fullName evidence="4">Galectin</fullName>
    </recommendedName>
</protein>
<dbReference type="AlphaFoldDB" id="A0AA39HCI8"/>
<evidence type="ECO:0000256" key="1">
    <source>
        <dbReference type="SAM" id="SignalP"/>
    </source>
</evidence>
<comment type="caution">
    <text evidence="2">The sequence shown here is derived from an EMBL/GenBank/DDBJ whole genome shotgun (WGS) entry which is preliminary data.</text>
</comment>
<evidence type="ECO:0008006" key="4">
    <source>
        <dbReference type="Google" id="ProtNLM"/>
    </source>
</evidence>
<dbReference type="Proteomes" id="UP001175271">
    <property type="component" value="Unassembled WGS sequence"/>
</dbReference>
<keyword evidence="3" id="KW-1185">Reference proteome</keyword>
<proteinExistence type="predicted"/>
<organism evidence="2 3">
    <name type="scientific">Steinernema hermaphroditum</name>
    <dbReference type="NCBI Taxonomy" id="289476"/>
    <lineage>
        <taxon>Eukaryota</taxon>
        <taxon>Metazoa</taxon>
        <taxon>Ecdysozoa</taxon>
        <taxon>Nematoda</taxon>
        <taxon>Chromadorea</taxon>
        <taxon>Rhabditida</taxon>
        <taxon>Tylenchina</taxon>
        <taxon>Panagrolaimomorpha</taxon>
        <taxon>Strongyloidoidea</taxon>
        <taxon>Steinernematidae</taxon>
        <taxon>Steinernema</taxon>
    </lineage>
</organism>
<keyword evidence="1" id="KW-0732">Signal</keyword>
<sequence>MELGATLLLLVFLPLTDAVVFEKDPFSNKNYYVGSINESKPLMPLSIQLRRPIIPGSVMVVEGRVYWNREFAFAFGNDRVLLTMPFDEPKRPPKEIFHFRFLEDGVQVFRNYMRTHNSMTLKIYAIEKIIIEGIFVPTRIEFTEYTLDSKTSQDVDISKDGRIRLLGLIKGDFEVSFTLRKISQSMKAMFSTRKLIYKVNCTETKKHKKLEDHTNHMKQKFRRSKVFPFEMDRLIEISFWITEKFVKYYVNDMWIFEFPLQGCIHDDYKKTTTTRQFVATNGIDLFGINGS</sequence>
<feature type="signal peptide" evidence="1">
    <location>
        <begin position="1"/>
        <end position="18"/>
    </location>
</feature>